<accession>A0A438GS05</accession>
<dbReference type="Proteomes" id="UP000288805">
    <property type="component" value="Unassembled WGS sequence"/>
</dbReference>
<gene>
    <name evidence="1" type="ORF">CK203_053694</name>
</gene>
<organism evidence="1 2">
    <name type="scientific">Vitis vinifera</name>
    <name type="common">Grape</name>
    <dbReference type="NCBI Taxonomy" id="29760"/>
    <lineage>
        <taxon>Eukaryota</taxon>
        <taxon>Viridiplantae</taxon>
        <taxon>Streptophyta</taxon>
        <taxon>Embryophyta</taxon>
        <taxon>Tracheophyta</taxon>
        <taxon>Spermatophyta</taxon>
        <taxon>Magnoliopsida</taxon>
        <taxon>eudicotyledons</taxon>
        <taxon>Gunneridae</taxon>
        <taxon>Pentapetalae</taxon>
        <taxon>rosids</taxon>
        <taxon>Vitales</taxon>
        <taxon>Vitaceae</taxon>
        <taxon>Viteae</taxon>
        <taxon>Vitis</taxon>
    </lineage>
</organism>
<dbReference type="AlphaFoldDB" id="A0A438GS05"/>
<proteinExistence type="predicted"/>
<name>A0A438GS05_VITVI</name>
<evidence type="ECO:0000313" key="1">
    <source>
        <dbReference type="EMBL" id="RVW75001.1"/>
    </source>
</evidence>
<reference evidence="1 2" key="1">
    <citation type="journal article" date="2018" name="PLoS Genet.">
        <title>Population sequencing reveals clonal diversity and ancestral inbreeding in the grapevine cultivar Chardonnay.</title>
        <authorList>
            <person name="Roach M.J."/>
            <person name="Johnson D.L."/>
            <person name="Bohlmann J."/>
            <person name="van Vuuren H.J."/>
            <person name="Jones S.J."/>
            <person name="Pretorius I.S."/>
            <person name="Schmidt S.A."/>
            <person name="Borneman A.R."/>
        </authorList>
    </citation>
    <scope>NUCLEOTIDE SEQUENCE [LARGE SCALE GENOMIC DNA]</scope>
    <source>
        <strain evidence="2">cv. Chardonnay</strain>
        <tissue evidence="1">Leaf</tissue>
    </source>
</reference>
<dbReference type="EMBL" id="QGNW01000359">
    <property type="protein sequence ID" value="RVW75001.1"/>
    <property type="molecule type" value="Genomic_DNA"/>
</dbReference>
<protein>
    <submittedName>
        <fullName evidence="1">Uncharacterized protein</fullName>
    </submittedName>
</protein>
<sequence>MCHSEFNRSYTLQKSSSLRCLKHSISELHHSYEHGSCQELRDQPPASTSKSCSAYSIVEVLLLHSLHFVPEI</sequence>
<comment type="caution">
    <text evidence="1">The sequence shown here is derived from an EMBL/GenBank/DDBJ whole genome shotgun (WGS) entry which is preliminary data.</text>
</comment>
<evidence type="ECO:0000313" key="2">
    <source>
        <dbReference type="Proteomes" id="UP000288805"/>
    </source>
</evidence>